<dbReference type="OrthoDB" id="5483598at2759"/>
<dbReference type="EMBL" id="NESQ01000027">
    <property type="protein sequence ID" value="PUU82485.1"/>
    <property type="molecule type" value="Genomic_DNA"/>
</dbReference>
<keyword evidence="3" id="KW-1185">Reference proteome</keyword>
<evidence type="ECO:0000313" key="3">
    <source>
        <dbReference type="Proteomes" id="UP000244722"/>
    </source>
</evidence>
<reference evidence="2 3" key="1">
    <citation type="submission" date="2017-04" db="EMBL/GenBank/DDBJ databases">
        <title>Draft genome sequence of Tuber borchii Vittad., a whitish edible truffle.</title>
        <authorList>
            <consortium name="DOE Joint Genome Institute"/>
            <person name="Murat C."/>
            <person name="Kuo A."/>
            <person name="Barry K.W."/>
            <person name="Clum A."/>
            <person name="Dockter R.B."/>
            <person name="Fauchery L."/>
            <person name="Iotti M."/>
            <person name="Kohler A."/>
            <person name="Labutti K."/>
            <person name="Lindquist E.A."/>
            <person name="Lipzen A."/>
            <person name="Ohm R.A."/>
            <person name="Wang M."/>
            <person name="Grigoriev I.V."/>
            <person name="Zambonelli A."/>
            <person name="Martin F.M."/>
        </authorList>
    </citation>
    <scope>NUCLEOTIDE SEQUENCE [LARGE SCALE GENOMIC DNA]</scope>
    <source>
        <strain evidence="2 3">Tbo3840</strain>
    </source>
</reference>
<comment type="caution">
    <text evidence="2">The sequence shown here is derived from an EMBL/GenBank/DDBJ whole genome shotgun (WGS) entry which is preliminary data.</text>
</comment>
<feature type="region of interest" description="Disordered" evidence="1">
    <location>
        <begin position="207"/>
        <end position="229"/>
    </location>
</feature>
<feature type="compositionally biased region" description="Polar residues" evidence="1">
    <location>
        <begin position="207"/>
        <end position="222"/>
    </location>
</feature>
<evidence type="ECO:0000256" key="1">
    <source>
        <dbReference type="SAM" id="MobiDB-lite"/>
    </source>
</evidence>
<feature type="region of interest" description="Disordered" evidence="1">
    <location>
        <begin position="326"/>
        <end position="356"/>
    </location>
</feature>
<name>A0A2T7A469_TUBBO</name>
<sequence>MATLLILKRSTGIRIGRTSALWKLPLNLLGQTDEIKAEVDQEIIAEENEILEREREAILADWRRYYSNKFDQDGSPLANLPIPIEVDSPPNSQAPSLNLSPKLRPMVRMKSMLDRMVKQATSSSIRSTLSASSPPNAPPSRSFTSPHPLTLQRRSCSFSLHEAPGFPVRASGQPAMGLARAATFATSGTREPISGRTQFKIRLGRQNSGTNLPEETHTSLSMPTGREDRTSEYQLTAEEIEGDLDMTVPEDELDEKDFIDLYECDEEDGNGSEDSDRIYGEEMIYEEEEEEVKEADDDSEEANHDNNHDDGELERSFDSLIQSEKGDVDMIGAGEISGSSLGRASRDLERSHSAPSTRELYSDVVEHRFRASTQEIGERLLGWAMTPMDFIISQEDQQDSIEHIITKRKRVFAGNSCLIIDLEAASREDAEEHGIDLEEIDRIDRAMDRQALLNLSLQQFPRPIKKDPEN</sequence>
<dbReference type="Proteomes" id="UP000244722">
    <property type="component" value="Unassembled WGS sequence"/>
</dbReference>
<protein>
    <submittedName>
        <fullName evidence="2">Uncharacterized protein</fullName>
    </submittedName>
</protein>
<evidence type="ECO:0000313" key="2">
    <source>
        <dbReference type="EMBL" id="PUU82485.1"/>
    </source>
</evidence>
<feature type="region of interest" description="Disordered" evidence="1">
    <location>
        <begin position="118"/>
        <end position="149"/>
    </location>
</feature>
<feature type="compositionally biased region" description="Acidic residues" evidence="1">
    <location>
        <begin position="286"/>
        <end position="300"/>
    </location>
</feature>
<organism evidence="2 3">
    <name type="scientific">Tuber borchii</name>
    <name type="common">White truffle</name>
    <dbReference type="NCBI Taxonomy" id="42251"/>
    <lineage>
        <taxon>Eukaryota</taxon>
        <taxon>Fungi</taxon>
        <taxon>Dikarya</taxon>
        <taxon>Ascomycota</taxon>
        <taxon>Pezizomycotina</taxon>
        <taxon>Pezizomycetes</taxon>
        <taxon>Pezizales</taxon>
        <taxon>Tuberaceae</taxon>
        <taxon>Tuber</taxon>
    </lineage>
</organism>
<accession>A0A2T7A469</accession>
<gene>
    <name evidence="2" type="ORF">B9Z19DRAFT_1061793</name>
</gene>
<feature type="compositionally biased region" description="Basic and acidic residues" evidence="1">
    <location>
        <begin position="301"/>
        <end position="314"/>
    </location>
</feature>
<dbReference type="AlphaFoldDB" id="A0A2T7A469"/>
<proteinExistence type="predicted"/>
<feature type="compositionally biased region" description="Low complexity" evidence="1">
    <location>
        <begin position="122"/>
        <end position="134"/>
    </location>
</feature>
<feature type="region of interest" description="Disordered" evidence="1">
    <location>
        <begin position="286"/>
        <end position="314"/>
    </location>
</feature>